<reference evidence="2" key="1">
    <citation type="submission" date="2022-07" db="EMBL/GenBank/DDBJ databases">
        <authorList>
            <person name="Macas J."/>
            <person name="Novak P."/>
            <person name="Neumann P."/>
        </authorList>
    </citation>
    <scope>NUCLEOTIDE SEQUENCE</scope>
</reference>
<proteinExistence type="predicted"/>
<gene>
    <name evidence="2" type="ORF">CEPIT_LOCUS6514</name>
</gene>
<organism evidence="2 3">
    <name type="scientific">Cuscuta epithymum</name>
    <dbReference type="NCBI Taxonomy" id="186058"/>
    <lineage>
        <taxon>Eukaryota</taxon>
        <taxon>Viridiplantae</taxon>
        <taxon>Streptophyta</taxon>
        <taxon>Embryophyta</taxon>
        <taxon>Tracheophyta</taxon>
        <taxon>Spermatophyta</taxon>
        <taxon>Magnoliopsida</taxon>
        <taxon>eudicotyledons</taxon>
        <taxon>Gunneridae</taxon>
        <taxon>Pentapetalae</taxon>
        <taxon>asterids</taxon>
        <taxon>lamiids</taxon>
        <taxon>Solanales</taxon>
        <taxon>Convolvulaceae</taxon>
        <taxon>Cuscuteae</taxon>
        <taxon>Cuscuta</taxon>
        <taxon>Cuscuta subgen. Cuscuta</taxon>
    </lineage>
</organism>
<keyword evidence="3" id="KW-1185">Reference proteome</keyword>
<sequence>MTVQPKVRVFAWRLAHESLLTMMCKWRRNLGISSVCRLCGQGRRDGYHVVVACIKVRALVLEMHKHWALPLGRKHGADWLLVLLNSVDERMKANLLLIFWRSWHLRNDVIHNKGKTTIVDSIAE</sequence>
<evidence type="ECO:0000313" key="3">
    <source>
        <dbReference type="Proteomes" id="UP001152523"/>
    </source>
</evidence>
<dbReference type="InterPro" id="IPR026960">
    <property type="entry name" value="RVT-Znf"/>
</dbReference>
<dbReference type="Proteomes" id="UP001152523">
    <property type="component" value="Unassembled WGS sequence"/>
</dbReference>
<protein>
    <recommendedName>
        <fullName evidence="1">Reverse transcriptase zinc-binding domain-containing protein</fullName>
    </recommendedName>
</protein>
<name>A0AAV0CM63_9ASTE</name>
<comment type="caution">
    <text evidence="2">The sequence shown here is derived from an EMBL/GenBank/DDBJ whole genome shotgun (WGS) entry which is preliminary data.</text>
</comment>
<dbReference type="EMBL" id="CAMAPF010000031">
    <property type="protein sequence ID" value="CAH9078310.1"/>
    <property type="molecule type" value="Genomic_DNA"/>
</dbReference>
<dbReference type="Pfam" id="PF13966">
    <property type="entry name" value="zf-RVT"/>
    <property type="match status" value="1"/>
</dbReference>
<evidence type="ECO:0000259" key="1">
    <source>
        <dbReference type="Pfam" id="PF13966"/>
    </source>
</evidence>
<dbReference type="AlphaFoldDB" id="A0AAV0CM63"/>
<feature type="domain" description="Reverse transcriptase zinc-binding" evidence="1">
    <location>
        <begin position="3"/>
        <end position="56"/>
    </location>
</feature>
<accession>A0AAV0CM63</accession>
<evidence type="ECO:0000313" key="2">
    <source>
        <dbReference type="EMBL" id="CAH9078310.1"/>
    </source>
</evidence>